<dbReference type="KEGG" id="clec:106669250"/>
<evidence type="ECO:0000256" key="2">
    <source>
        <dbReference type="ARBA" id="ARBA00022927"/>
    </source>
</evidence>
<evidence type="ECO:0000256" key="1">
    <source>
        <dbReference type="ARBA" id="ARBA00022448"/>
    </source>
</evidence>
<evidence type="ECO:0000313" key="7">
    <source>
        <dbReference type="EnsemblMetazoa" id="XP_014254071.1"/>
    </source>
</evidence>
<dbReference type="Pfam" id="PF10474">
    <property type="entry name" value="Syndetin_C"/>
    <property type="match status" value="1"/>
</dbReference>
<dbReference type="InterPro" id="IPR019515">
    <property type="entry name" value="VPS54_N"/>
</dbReference>
<dbReference type="GO" id="GO:0042147">
    <property type="term" value="P:retrograde transport, endosome to Golgi"/>
    <property type="evidence" value="ECO:0007669"/>
    <property type="project" value="InterPro"/>
</dbReference>
<feature type="compositionally biased region" description="Basic and acidic residues" evidence="4">
    <location>
        <begin position="40"/>
        <end position="52"/>
    </location>
</feature>
<dbReference type="GO" id="GO:0032456">
    <property type="term" value="P:endocytic recycling"/>
    <property type="evidence" value="ECO:0007669"/>
    <property type="project" value="InterPro"/>
</dbReference>
<evidence type="ECO:0000256" key="4">
    <source>
        <dbReference type="SAM" id="MobiDB-lite"/>
    </source>
</evidence>
<dbReference type="PANTHER" id="PTHR13258:SF0">
    <property type="entry name" value="SYNDETIN"/>
    <property type="match status" value="1"/>
</dbReference>
<gene>
    <name evidence="7" type="primary">106669250</name>
</gene>
<evidence type="ECO:0008006" key="9">
    <source>
        <dbReference type="Google" id="ProtNLM"/>
    </source>
</evidence>
<keyword evidence="1" id="KW-0813">Transport</keyword>
<evidence type="ECO:0000256" key="3">
    <source>
        <dbReference type="ARBA" id="ARBA00023054"/>
    </source>
</evidence>
<keyword evidence="3" id="KW-0175">Coiled coil</keyword>
<dbReference type="OrthoDB" id="10263345at2759"/>
<proteinExistence type="predicted"/>
<feature type="domain" description="Syndetin C-terminal" evidence="5">
    <location>
        <begin position="685"/>
        <end position="919"/>
    </location>
</feature>
<feature type="domain" description="Vacuolar protein sorting-associated protein 54 N-terminal" evidence="6">
    <location>
        <begin position="58"/>
        <end position="344"/>
    </location>
</feature>
<dbReference type="InterPro" id="IPR040047">
    <property type="entry name" value="VPS50"/>
</dbReference>
<dbReference type="GO" id="GO:0005829">
    <property type="term" value="C:cytosol"/>
    <property type="evidence" value="ECO:0007669"/>
    <property type="project" value="GOC"/>
</dbReference>
<name>A0A8I6RXA7_CIMLE</name>
<reference evidence="7" key="1">
    <citation type="submission" date="2022-01" db="UniProtKB">
        <authorList>
            <consortium name="EnsemblMetazoa"/>
        </authorList>
    </citation>
    <scope>IDENTIFICATION</scope>
</reference>
<keyword evidence="2" id="KW-0653">Protein transport</keyword>
<sequence length="925" mass="105384">MDELKTKIFDFMHIQVNPKIPIVGGFSTVQQQNAPEPEDAPVRKEKESERPSDQEILEAIDPKHFSMENEFDPGRYELEKFVEMDMSKIEDHLHHLKQQQVVVSNKVLQMILEKQSACQEEFTRITEIQAGLDMILKGVQVGRAELGMATRHFTTASLGILANYRKRTLAQQLLSYLNTIKTLYKTESKLRELLNTGDFPGAIGLLLECQGVASTYKHFSCVAALSMKLKETLEMAEEKLDNTLAEMCCGFEENIYEKLHSAYFLLGKTQIAMDQFPMHFTSAVQTTASSVVRNFIDPGQQNLREMQYSEMCKEVKEENFIPCLLTLCKSLWCIVLSYNKVVAWHHQTSKLTEDSDFETKKNEQKIKQKLNKGFSRLWHDVQTRVSSLVMAANLSLYKIDDFLQVLGILHRLTQIGEEFCESESEEVASSVRAKSSDYFNSYHSARLDDLKVFLENESWTPCPVRCDFSLLHLQEFQNIRLSVEVCAGVKTLPDNSGETSSAGTNFFSRFPNPLAGTPFDSSFQVDSKEENILANIPDDGTGYYSEDSEDDVEISTIDTDSKTKKSICEPNYKGPLLTNTTLTVLRSCGKYLQMSRLLKSISSEVIVAMAQLFEYYLYTINSFFSSDLPDTLCDNFPSLKLQSVLNRIKESLILSDETFHEGDSNTKVYVAQISPIVDLKSPDTVYGLGERIIAVESLIFLAQEYNLLKSYLEKLISPQCSSFVYLNQFYSQTVAVASEIRKSVYACSVWRAIDAKCILSKMSKVDWEVKDVMSQHSEYVDVLWEAIKLFDTRLSVIKTYFIIPKPALDVIWGRLILLICNIFVEGFATSKKCSSGGRALMQLDFIQLISKVQTLCMLSPIPHREFVESYIKAYYQTEDVLETWLKDHKEYSSKQLTALVHCACQSSKKARQKLLLLIEELEKNR</sequence>
<dbReference type="PANTHER" id="PTHR13258">
    <property type="entry name" value="SYNDETIN"/>
    <property type="match status" value="1"/>
</dbReference>
<feature type="region of interest" description="Disordered" evidence="4">
    <location>
        <begin position="29"/>
        <end position="52"/>
    </location>
</feature>
<dbReference type="Pfam" id="PF10475">
    <property type="entry name" value="Vps54_N"/>
    <property type="match status" value="1"/>
</dbReference>
<keyword evidence="8" id="KW-1185">Reference proteome</keyword>
<dbReference type="Proteomes" id="UP000494040">
    <property type="component" value="Unassembled WGS sequence"/>
</dbReference>
<protein>
    <recommendedName>
        <fullName evidence="9">Coiled-coil domain-containing protein 132</fullName>
    </recommendedName>
</protein>
<dbReference type="EnsemblMetazoa" id="XM_014398585.2">
    <property type="protein sequence ID" value="XP_014254071.1"/>
    <property type="gene ID" value="LOC106669250"/>
</dbReference>
<evidence type="ECO:0000313" key="8">
    <source>
        <dbReference type="Proteomes" id="UP000494040"/>
    </source>
</evidence>
<dbReference type="GO" id="GO:1990745">
    <property type="term" value="C:EARP complex"/>
    <property type="evidence" value="ECO:0007669"/>
    <property type="project" value="InterPro"/>
</dbReference>
<dbReference type="GO" id="GO:0000149">
    <property type="term" value="F:SNARE binding"/>
    <property type="evidence" value="ECO:0007669"/>
    <property type="project" value="TreeGrafter"/>
</dbReference>
<evidence type="ECO:0000259" key="6">
    <source>
        <dbReference type="Pfam" id="PF10475"/>
    </source>
</evidence>
<dbReference type="AlphaFoldDB" id="A0A8I6RXA7"/>
<dbReference type="OMA" id="MAKVKWD"/>
<evidence type="ECO:0000259" key="5">
    <source>
        <dbReference type="Pfam" id="PF10474"/>
    </source>
</evidence>
<dbReference type="InterPro" id="IPR019514">
    <property type="entry name" value="Syndetin_C"/>
</dbReference>
<organism evidence="7 8">
    <name type="scientific">Cimex lectularius</name>
    <name type="common">Bed bug</name>
    <name type="synonym">Acanthia lectularia</name>
    <dbReference type="NCBI Taxonomy" id="79782"/>
    <lineage>
        <taxon>Eukaryota</taxon>
        <taxon>Metazoa</taxon>
        <taxon>Ecdysozoa</taxon>
        <taxon>Arthropoda</taxon>
        <taxon>Hexapoda</taxon>
        <taxon>Insecta</taxon>
        <taxon>Pterygota</taxon>
        <taxon>Neoptera</taxon>
        <taxon>Paraneoptera</taxon>
        <taxon>Hemiptera</taxon>
        <taxon>Heteroptera</taxon>
        <taxon>Panheteroptera</taxon>
        <taxon>Cimicomorpha</taxon>
        <taxon>Cimicidae</taxon>
        <taxon>Cimex</taxon>
    </lineage>
</organism>
<accession>A0A8I6RXA7</accession>
<dbReference type="GO" id="GO:0015031">
    <property type="term" value="P:protein transport"/>
    <property type="evidence" value="ECO:0007669"/>
    <property type="project" value="UniProtKB-KW"/>
</dbReference>